<evidence type="ECO:0000256" key="7">
    <source>
        <dbReference type="SAM" id="MobiDB-lite"/>
    </source>
</evidence>
<dbReference type="Proteomes" id="UP000054498">
    <property type="component" value="Unassembled WGS sequence"/>
</dbReference>
<evidence type="ECO:0000256" key="3">
    <source>
        <dbReference type="ARBA" id="ARBA00021704"/>
    </source>
</evidence>
<evidence type="ECO:0000313" key="9">
    <source>
        <dbReference type="Proteomes" id="UP000054498"/>
    </source>
</evidence>
<dbReference type="Gene3D" id="3.40.50.150">
    <property type="entry name" value="Vaccinia Virus protein VP39"/>
    <property type="match status" value="1"/>
</dbReference>
<keyword evidence="5" id="KW-0539">Nucleus</keyword>
<comment type="similarity">
    <text evidence="2">Belongs to the TRM6/GCD10 family.</text>
</comment>
<name>A0A0D2LBF0_9CHLO</name>
<feature type="region of interest" description="Disordered" evidence="7">
    <location>
        <begin position="226"/>
        <end position="264"/>
    </location>
</feature>
<evidence type="ECO:0000256" key="6">
    <source>
        <dbReference type="ARBA" id="ARBA00032319"/>
    </source>
</evidence>
<dbReference type="GO" id="GO:0008168">
    <property type="term" value="F:methyltransferase activity"/>
    <property type="evidence" value="ECO:0007669"/>
    <property type="project" value="UniProtKB-KW"/>
</dbReference>
<organism evidence="8 9">
    <name type="scientific">Monoraphidium neglectum</name>
    <dbReference type="NCBI Taxonomy" id="145388"/>
    <lineage>
        <taxon>Eukaryota</taxon>
        <taxon>Viridiplantae</taxon>
        <taxon>Chlorophyta</taxon>
        <taxon>core chlorophytes</taxon>
        <taxon>Chlorophyceae</taxon>
        <taxon>CS clade</taxon>
        <taxon>Sphaeropleales</taxon>
        <taxon>Selenastraceae</taxon>
        <taxon>Monoraphidium</taxon>
    </lineage>
</organism>
<keyword evidence="4" id="KW-0819">tRNA processing</keyword>
<dbReference type="EMBL" id="KK100733">
    <property type="protein sequence ID" value="KIZ04054.1"/>
    <property type="molecule type" value="Genomic_DNA"/>
</dbReference>
<reference evidence="8 9" key="1">
    <citation type="journal article" date="2013" name="BMC Genomics">
        <title>Reconstruction of the lipid metabolism for the microalga Monoraphidium neglectum from its genome sequence reveals characteristics suitable for biofuel production.</title>
        <authorList>
            <person name="Bogen C."/>
            <person name="Al-Dilaimi A."/>
            <person name="Albersmeier A."/>
            <person name="Wichmann J."/>
            <person name="Grundmann M."/>
            <person name="Rupp O."/>
            <person name="Lauersen K.J."/>
            <person name="Blifernez-Klassen O."/>
            <person name="Kalinowski J."/>
            <person name="Goesmann A."/>
            <person name="Mussgnug J.H."/>
            <person name="Kruse O."/>
        </authorList>
    </citation>
    <scope>NUCLEOTIDE SEQUENCE [LARGE SCALE GENOMIC DNA]</scope>
    <source>
        <strain evidence="8 9">SAG 48.87</strain>
    </source>
</reference>
<keyword evidence="9" id="KW-1185">Reference proteome</keyword>
<dbReference type="GO" id="GO:0031515">
    <property type="term" value="C:tRNA (m1A) methyltransferase complex"/>
    <property type="evidence" value="ECO:0007669"/>
    <property type="project" value="InterPro"/>
</dbReference>
<dbReference type="STRING" id="145388.A0A0D2LBF0"/>
<feature type="compositionally biased region" description="Low complexity" evidence="7">
    <location>
        <begin position="96"/>
        <end position="113"/>
    </location>
</feature>
<sequence length="264" mass="27928">MDMDDVYAAADAEALRGKGLGATVVAAAAVVAEEPRESPAAAAQQEQQQQQQQQRRRRQQQQQQEAEGREGQVPQGEAPPREAAAAAEEGEEGEEAAGPGDADEAQQQQQQQRHTYAASAELVQRLVQPGFTSCILASPKLHTASLLRQVLPLLAPSAAFVVYSPWQQPLAEAMQELQGSGLAVMLQLSESWMRQYQVLPGRTHPNMSMHGTGGYLLSGIKVIPSDDPAATGGAGEGDGGRGGGRGGRGGRGGGRGRPPKRQRR</sequence>
<dbReference type="KEGG" id="mng:MNEG_3898"/>
<feature type="compositionally biased region" description="Low complexity" evidence="7">
    <location>
        <begin position="60"/>
        <end position="87"/>
    </location>
</feature>
<dbReference type="GeneID" id="25736776"/>
<feature type="compositionally biased region" description="Low complexity" evidence="7">
    <location>
        <begin position="34"/>
        <end position="53"/>
    </location>
</feature>
<dbReference type="RefSeq" id="XP_013903073.1">
    <property type="nucleotide sequence ID" value="XM_014047619.1"/>
</dbReference>
<keyword evidence="8" id="KW-0489">Methyltransferase</keyword>
<dbReference type="GO" id="GO:0005634">
    <property type="term" value="C:nucleus"/>
    <property type="evidence" value="ECO:0007669"/>
    <property type="project" value="UniProtKB-SubCell"/>
</dbReference>
<accession>A0A0D2LBF0</accession>
<dbReference type="InterPro" id="IPR017423">
    <property type="entry name" value="TRM6"/>
</dbReference>
<gene>
    <name evidence="8" type="ORF">MNEG_3898</name>
</gene>
<evidence type="ECO:0000256" key="4">
    <source>
        <dbReference type="ARBA" id="ARBA00022694"/>
    </source>
</evidence>
<dbReference type="GO" id="GO:0030488">
    <property type="term" value="P:tRNA methylation"/>
    <property type="evidence" value="ECO:0007669"/>
    <property type="project" value="InterPro"/>
</dbReference>
<evidence type="ECO:0000256" key="2">
    <source>
        <dbReference type="ARBA" id="ARBA00008320"/>
    </source>
</evidence>
<proteinExistence type="inferred from homology"/>
<feature type="compositionally biased region" description="Gly residues" evidence="7">
    <location>
        <begin position="232"/>
        <end position="256"/>
    </location>
</feature>
<dbReference type="PANTHER" id="PTHR12945">
    <property type="entry name" value="TRANSLATION INITIATION FACTOR EIF3-RELATED"/>
    <property type="match status" value="1"/>
</dbReference>
<keyword evidence="8" id="KW-0808">Transferase</keyword>
<protein>
    <recommendedName>
        <fullName evidence="3">tRNA (adenine(58)-N(1))-methyltransferase non-catalytic subunit TRM6</fullName>
    </recommendedName>
    <alternativeName>
        <fullName evidence="6">tRNA(m1A58)-methyltransferase subunit TRM6</fullName>
    </alternativeName>
</protein>
<evidence type="ECO:0000256" key="5">
    <source>
        <dbReference type="ARBA" id="ARBA00023242"/>
    </source>
</evidence>
<feature type="region of interest" description="Disordered" evidence="7">
    <location>
        <begin position="34"/>
        <end position="116"/>
    </location>
</feature>
<comment type="subcellular location">
    <subcellularLocation>
        <location evidence="1">Nucleus</location>
    </subcellularLocation>
</comment>
<evidence type="ECO:0000256" key="1">
    <source>
        <dbReference type="ARBA" id="ARBA00004123"/>
    </source>
</evidence>
<dbReference type="InterPro" id="IPR029063">
    <property type="entry name" value="SAM-dependent_MTases_sf"/>
</dbReference>
<dbReference type="OrthoDB" id="10254665at2759"/>
<dbReference type="PANTHER" id="PTHR12945:SF0">
    <property type="entry name" value="TRNA (ADENINE(58)-N(1))-METHYLTRANSFERASE NON-CATALYTIC SUBUNIT TRM6"/>
    <property type="match status" value="1"/>
</dbReference>
<dbReference type="AlphaFoldDB" id="A0A0D2LBF0"/>
<evidence type="ECO:0000313" key="8">
    <source>
        <dbReference type="EMBL" id="KIZ04054.1"/>
    </source>
</evidence>